<comment type="similarity">
    <text evidence="1">Belongs to the bacterial histone-like protein family.</text>
</comment>
<accession>A0A840WX97</accession>
<evidence type="ECO:0000313" key="4">
    <source>
        <dbReference type="EMBL" id="MBB5515800.1"/>
    </source>
</evidence>
<reference evidence="4 5" key="1">
    <citation type="submission" date="2020-08" db="EMBL/GenBank/DDBJ databases">
        <title>Genomic Encyclopedia of Type Strains, Phase IV (KMG-IV): sequencing the most valuable type-strain genomes for metagenomic binning, comparative biology and taxonomic classification.</title>
        <authorList>
            <person name="Goeker M."/>
        </authorList>
    </citation>
    <scope>NUCLEOTIDE SEQUENCE [LARGE SCALE GENOMIC DNA]</scope>
    <source>
        <strain evidence="4 5">DSM 103377</strain>
    </source>
</reference>
<proteinExistence type="inferred from homology"/>
<organism evidence="4 5">
    <name type="scientific">Rubricella aquisinus</name>
    <dbReference type="NCBI Taxonomy" id="2028108"/>
    <lineage>
        <taxon>Bacteria</taxon>
        <taxon>Pseudomonadati</taxon>
        <taxon>Pseudomonadota</taxon>
        <taxon>Alphaproteobacteria</taxon>
        <taxon>Rhodobacterales</taxon>
        <taxon>Paracoccaceae</taxon>
        <taxon>Rubricella</taxon>
    </lineage>
</organism>
<protein>
    <submittedName>
        <fullName evidence="4">Nucleoid DNA-binding protein</fullName>
    </submittedName>
</protein>
<dbReference type="Pfam" id="PF00216">
    <property type="entry name" value="Bac_DNA_binding"/>
    <property type="match status" value="1"/>
</dbReference>
<gene>
    <name evidence="4" type="ORF">FHS89_001820</name>
</gene>
<dbReference type="SUPFAM" id="SSF47729">
    <property type="entry name" value="IHF-like DNA-binding proteins"/>
    <property type="match status" value="1"/>
</dbReference>
<keyword evidence="5" id="KW-1185">Reference proteome</keyword>
<dbReference type="GO" id="GO:0030527">
    <property type="term" value="F:structural constituent of chromatin"/>
    <property type="evidence" value="ECO:0007669"/>
    <property type="project" value="InterPro"/>
</dbReference>
<evidence type="ECO:0000256" key="2">
    <source>
        <dbReference type="ARBA" id="ARBA00023125"/>
    </source>
</evidence>
<evidence type="ECO:0000313" key="5">
    <source>
        <dbReference type="Proteomes" id="UP000553766"/>
    </source>
</evidence>
<comment type="caution">
    <text evidence="4">The sequence shown here is derived from an EMBL/GenBank/DDBJ whole genome shotgun (WGS) entry which is preliminary data.</text>
</comment>
<name>A0A840WX97_9RHOB</name>
<dbReference type="Gene3D" id="4.10.520.10">
    <property type="entry name" value="IHF-like DNA-binding proteins"/>
    <property type="match status" value="1"/>
</dbReference>
<dbReference type="Proteomes" id="UP000553766">
    <property type="component" value="Unassembled WGS sequence"/>
</dbReference>
<evidence type="ECO:0000256" key="3">
    <source>
        <dbReference type="SAM" id="MobiDB-lite"/>
    </source>
</evidence>
<feature type="region of interest" description="Disordered" evidence="3">
    <location>
        <begin position="1"/>
        <end position="24"/>
    </location>
</feature>
<dbReference type="InterPro" id="IPR000119">
    <property type="entry name" value="Hist_DNA-bd"/>
</dbReference>
<dbReference type="EMBL" id="JACIJS010000005">
    <property type="protein sequence ID" value="MBB5515800.1"/>
    <property type="molecule type" value="Genomic_DNA"/>
</dbReference>
<dbReference type="AlphaFoldDB" id="A0A840WX97"/>
<sequence>MTEAEQDIVADIEADAGEESSVRRKKDIVDHVSQATGLKKRDVREALDAAFGYLHSSLLDGKEIAYPTLGKIKVQVQRADSENPKMVYRVALNKNTVHEDDGETALDPAEKDA</sequence>
<evidence type="ECO:0000256" key="1">
    <source>
        <dbReference type="ARBA" id="ARBA00010529"/>
    </source>
</evidence>
<dbReference type="RefSeq" id="WP_184010838.1">
    <property type="nucleotide sequence ID" value="NZ_JACIJS010000005.1"/>
</dbReference>
<dbReference type="GO" id="GO:0003677">
    <property type="term" value="F:DNA binding"/>
    <property type="evidence" value="ECO:0007669"/>
    <property type="project" value="UniProtKB-KW"/>
</dbReference>
<keyword evidence="2 4" id="KW-0238">DNA-binding</keyword>
<dbReference type="InterPro" id="IPR010992">
    <property type="entry name" value="IHF-like_DNA-bd_dom_sf"/>
</dbReference>
<feature type="compositionally biased region" description="Acidic residues" evidence="3">
    <location>
        <begin position="1"/>
        <end position="18"/>
    </location>
</feature>